<keyword evidence="3" id="KW-1185">Reference proteome</keyword>
<dbReference type="PANTHER" id="PTHR33219">
    <property type="entry name" value="YLMG HOMOLOG PROTEIN 2, CHLOROPLASTIC"/>
    <property type="match status" value="1"/>
</dbReference>
<feature type="region of interest" description="Disordered" evidence="1">
    <location>
        <begin position="35"/>
        <end position="61"/>
    </location>
</feature>
<evidence type="ECO:0000313" key="3">
    <source>
        <dbReference type="Proteomes" id="UP001318860"/>
    </source>
</evidence>
<dbReference type="PANTHER" id="PTHR33219:SF14">
    <property type="entry name" value="PROTEIN COFACTOR ASSEMBLY OF COMPLEX C SUBUNIT B CCB3, CHLOROPLASTIC-RELATED"/>
    <property type="match status" value="1"/>
</dbReference>
<evidence type="ECO:0008006" key="4">
    <source>
        <dbReference type="Google" id="ProtNLM"/>
    </source>
</evidence>
<accession>A0ABR0V657</accession>
<dbReference type="InterPro" id="IPR003425">
    <property type="entry name" value="CCB3/YggT"/>
</dbReference>
<reference evidence="2 3" key="1">
    <citation type="journal article" date="2021" name="Comput. Struct. Biotechnol. J.">
        <title>De novo genome assembly of the potent medicinal plant Rehmannia glutinosa using nanopore technology.</title>
        <authorList>
            <person name="Ma L."/>
            <person name="Dong C."/>
            <person name="Song C."/>
            <person name="Wang X."/>
            <person name="Zheng X."/>
            <person name="Niu Y."/>
            <person name="Chen S."/>
            <person name="Feng W."/>
        </authorList>
    </citation>
    <scope>NUCLEOTIDE SEQUENCE [LARGE SCALE GENOMIC DNA]</scope>
    <source>
        <strain evidence="2">DH-2019</strain>
    </source>
</reference>
<proteinExistence type="predicted"/>
<protein>
    <recommendedName>
        <fullName evidence="4">YGGT family protein</fullName>
    </recommendedName>
</protein>
<dbReference type="EMBL" id="JABTTQ020001634">
    <property type="protein sequence ID" value="KAK6129520.1"/>
    <property type="molecule type" value="Genomic_DNA"/>
</dbReference>
<dbReference type="Pfam" id="PF02325">
    <property type="entry name" value="CCB3_YggT"/>
    <property type="match status" value="1"/>
</dbReference>
<name>A0ABR0V657_REHGL</name>
<comment type="caution">
    <text evidence="2">The sequence shown here is derived from an EMBL/GenBank/DDBJ whole genome shotgun (WGS) entry which is preliminary data.</text>
</comment>
<evidence type="ECO:0000313" key="2">
    <source>
        <dbReference type="EMBL" id="KAK6129520.1"/>
    </source>
</evidence>
<sequence>MSPWITIRPNSSVRSRKPMNKAQFEVKKVITKFDSIDNNPRPKLKPQAHSHGPVRNPGKQPFSSNHNFQLLTGASNVVREVQKSVASNVDKCLKLMDSLRSKNEVLDKIISFYSNLQSGFQKLPEFIHAVQSKLCGNFTWLVLTWFPNAPPAVVSPLSTLCDPYLNIFRGIIPPLGGTLDLSPILAFLVLNAFTSTAAALPAELPLPESSKGTLSHATASHITTSQKKWMQRLAGNKSKRPNGEI</sequence>
<dbReference type="Proteomes" id="UP001318860">
    <property type="component" value="Unassembled WGS sequence"/>
</dbReference>
<organism evidence="2 3">
    <name type="scientific">Rehmannia glutinosa</name>
    <name type="common">Chinese foxglove</name>
    <dbReference type="NCBI Taxonomy" id="99300"/>
    <lineage>
        <taxon>Eukaryota</taxon>
        <taxon>Viridiplantae</taxon>
        <taxon>Streptophyta</taxon>
        <taxon>Embryophyta</taxon>
        <taxon>Tracheophyta</taxon>
        <taxon>Spermatophyta</taxon>
        <taxon>Magnoliopsida</taxon>
        <taxon>eudicotyledons</taxon>
        <taxon>Gunneridae</taxon>
        <taxon>Pentapetalae</taxon>
        <taxon>asterids</taxon>
        <taxon>lamiids</taxon>
        <taxon>Lamiales</taxon>
        <taxon>Orobanchaceae</taxon>
        <taxon>Rehmannieae</taxon>
        <taxon>Rehmannia</taxon>
    </lineage>
</organism>
<gene>
    <name evidence="2" type="ORF">DH2020_036753</name>
</gene>
<evidence type="ECO:0000256" key="1">
    <source>
        <dbReference type="SAM" id="MobiDB-lite"/>
    </source>
</evidence>